<evidence type="ECO:0000313" key="2">
    <source>
        <dbReference type="EMBL" id="WFG38511.1"/>
    </source>
</evidence>
<reference evidence="3 4" key="1">
    <citation type="submission" date="2019-11" db="EMBL/GenBank/DDBJ databases">
        <authorList>
            <person name="Cho J.-C."/>
        </authorList>
    </citation>
    <scope>NUCLEOTIDE SEQUENCE [LARGE SCALE GENOMIC DNA]</scope>
    <source>
        <strain evidence="2 3">JH1073</strain>
        <strain evidence="1 4">JH702</strain>
    </source>
</reference>
<keyword evidence="3" id="KW-1185">Reference proteome</keyword>
<evidence type="ECO:0000313" key="4">
    <source>
        <dbReference type="Proteomes" id="UP001321249"/>
    </source>
</evidence>
<sequence length="179" mass="20210">MKELQKNIPQEVIDYIENFAIKTPKEIRQNPHYRLKIFLTPVTANHEKSADSVLSFYRSGELPPELEESLRKVGVIDKPVHVSVEGLDLKRAGEITKAVEQAIPYKFHIGHHTRAWKHFDVRPINGASDPAATKSDMCVWSAVAGGYGYTNKWTKLLIEKMSDADVFLEITGLQPVLKS</sequence>
<evidence type="ECO:0000313" key="1">
    <source>
        <dbReference type="EMBL" id="MDG0867099.1"/>
    </source>
</evidence>
<reference evidence="3" key="3">
    <citation type="submission" date="2023-06" db="EMBL/GenBank/DDBJ databases">
        <title>Pangenomics reveal diversification of enzyme families and niche specialization in globally abundant SAR202 bacteria.</title>
        <authorList>
            <person name="Saw J.H.W."/>
        </authorList>
    </citation>
    <scope>NUCLEOTIDE SEQUENCE [LARGE SCALE GENOMIC DNA]</scope>
    <source>
        <strain evidence="3">JH1073</strain>
    </source>
</reference>
<accession>A0AAJ6CQN4</accession>
<proteinExistence type="predicted"/>
<dbReference type="EMBL" id="CP046147">
    <property type="protein sequence ID" value="WFG38511.1"/>
    <property type="molecule type" value="Genomic_DNA"/>
</dbReference>
<dbReference type="Proteomes" id="UP001219901">
    <property type="component" value="Chromosome"/>
</dbReference>
<reference evidence="2" key="2">
    <citation type="journal article" date="2023" name="Nat. Commun.">
        <title>Cultivation of marine bacteria of the SAR202 clade.</title>
        <authorList>
            <person name="Lim Y."/>
            <person name="Seo J.H."/>
            <person name="Giovannoni S.J."/>
            <person name="Kang I."/>
            <person name="Cho J.C."/>
        </authorList>
    </citation>
    <scope>NUCLEOTIDE SEQUENCE</scope>
    <source>
        <strain evidence="2">JH1073</strain>
    </source>
</reference>
<organism evidence="2 3">
    <name type="scientific">Candidatus Lucifugimonas marina</name>
    <dbReference type="NCBI Taxonomy" id="3038979"/>
    <lineage>
        <taxon>Bacteria</taxon>
        <taxon>Bacillati</taxon>
        <taxon>Chloroflexota</taxon>
        <taxon>Dehalococcoidia</taxon>
        <taxon>SAR202 cluster</taxon>
        <taxon>Candidatus Lucifugimonadales</taxon>
        <taxon>Candidatus Lucifugimonadaceae</taxon>
        <taxon>Candidatus Lucifugimonas</taxon>
    </lineage>
</organism>
<name>A0AAJ6CQN4_9CHLR</name>
<protein>
    <submittedName>
        <fullName evidence="2">Uncharacterized protein</fullName>
    </submittedName>
</protein>
<dbReference type="AlphaFoldDB" id="A0AAJ6CQN4"/>
<dbReference type="Proteomes" id="UP001321249">
    <property type="component" value="Unassembled WGS sequence"/>
</dbReference>
<dbReference type="EMBL" id="WMBE01000002">
    <property type="protein sequence ID" value="MDG0867099.1"/>
    <property type="molecule type" value="Genomic_DNA"/>
</dbReference>
<evidence type="ECO:0000313" key="3">
    <source>
        <dbReference type="Proteomes" id="UP001219901"/>
    </source>
</evidence>
<gene>
    <name evidence="1" type="ORF">GKO46_08430</name>
    <name evidence="2" type="ORF">GKO48_02435</name>
</gene>